<proteinExistence type="predicted"/>
<accession>A0ABN9RBP2</accession>
<name>A0ABN9RBP2_9DINO</name>
<reference evidence="2" key="1">
    <citation type="submission" date="2023-10" db="EMBL/GenBank/DDBJ databases">
        <authorList>
            <person name="Chen Y."/>
            <person name="Shah S."/>
            <person name="Dougan E. K."/>
            <person name="Thang M."/>
            <person name="Chan C."/>
        </authorList>
    </citation>
    <scope>NUCLEOTIDE SEQUENCE [LARGE SCALE GENOMIC DNA]</scope>
</reference>
<feature type="region of interest" description="Disordered" evidence="1">
    <location>
        <begin position="86"/>
        <end position="105"/>
    </location>
</feature>
<keyword evidence="3" id="KW-1185">Reference proteome</keyword>
<feature type="compositionally biased region" description="Low complexity" evidence="1">
    <location>
        <begin position="28"/>
        <end position="45"/>
    </location>
</feature>
<dbReference type="Proteomes" id="UP001189429">
    <property type="component" value="Unassembled WGS sequence"/>
</dbReference>
<evidence type="ECO:0000313" key="3">
    <source>
        <dbReference type="Proteomes" id="UP001189429"/>
    </source>
</evidence>
<gene>
    <name evidence="2" type="ORF">PCOR1329_LOCUS18438</name>
</gene>
<feature type="region of interest" description="Disordered" evidence="1">
    <location>
        <begin position="1"/>
        <end position="59"/>
    </location>
</feature>
<evidence type="ECO:0000313" key="2">
    <source>
        <dbReference type="EMBL" id="CAK0814982.1"/>
    </source>
</evidence>
<organism evidence="2 3">
    <name type="scientific">Prorocentrum cordatum</name>
    <dbReference type="NCBI Taxonomy" id="2364126"/>
    <lineage>
        <taxon>Eukaryota</taxon>
        <taxon>Sar</taxon>
        <taxon>Alveolata</taxon>
        <taxon>Dinophyceae</taxon>
        <taxon>Prorocentrales</taxon>
        <taxon>Prorocentraceae</taxon>
        <taxon>Prorocentrum</taxon>
    </lineage>
</organism>
<dbReference type="EMBL" id="CAUYUJ010005792">
    <property type="protein sequence ID" value="CAK0814982.1"/>
    <property type="molecule type" value="Genomic_DNA"/>
</dbReference>
<evidence type="ECO:0000256" key="1">
    <source>
        <dbReference type="SAM" id="MobiDB-lite"/>
    </source>
</evidence>
<feature type="compositionally biased region" description="Low complexity" evidence="1">
    <location>
        <begin position="1"/>
        <end position="12"/>
    </location>
</feature>
<comment type="caution">
    <text evidence="2">The sequence shown here is derived from an EMBL/GenBank/DDBJ whole genome shotgun (WGS) entry which is preliminary data.</text>
</comment>
<sequence>MSTRRATSAASSPHVPADSAARRGTLFAARRAPEAAPAALPAWWAPRRRPERREADPRESVLLPCDDVQLFLAPLRFVGRLCPPLPASRPPPGVEARPCRGAQSRRGRGRLLPALALSDSLDSASVHPRNMLQRRF</sequence>
<protein>
    <submittedName>
        <fullName evidence="2">Uncharacterized protein</fullName>
    </submittedName>
</protein>